<protein>
    <submittedName>
        <fullName evidence="2">Uncharacterized protein</fullName>
    </submittedName>
</protein>
<comment type="caution">
    <text evidence="2">The sequence shown here is derived from an EMBL/GenBank/DDBJ whole genome shotgun (WGS) entry which is preliminary data.</text>
</comment>
<evidence type="ECO:0000256" key="1">
    <source>
        <dbReference type="SAM" id="MobiDB-lite"/>
    </source>
</evidence>
<evidence type="ECO:0000313" key="2">
    <source>
        <dbReference type="EMBL" id="TDQ01230.1"/>
    </source>
</evidence>
<feature type="compositionally biased region" description="Basic and acidic residues" evidence="1">
    <location>
        <begin position="106"/>
        <end position="123"/>
    </location>
</feature>
<accession>A0A4R6SI20</accession>
<dbReference type="EMBL" id="SNXZ01000002">
    <property type="protein sequence ID" value="TDQ01230.1"/>
    <property type="molecule type" value="Genomic_DNA"/>
</dbReference>
<evidence type="ECO:0000313" key="3">
    <source>
        <dbReference type="Proteomes" id="UP000295444"/>
    </source>
</evidence>
<gene>
    <name evidence="2" type="ORF">EV186_1021098</name>
</gene>
<feature type="region of interest" description="Disordered" evidence="1">
    <location>
        <begin position="100"/>
        <end position="123"/>
    </location>
</feature>
<keyword evidence="3" id="KW-1185">Reference proteome</keyword>
<dbReference type="RefSeq" id="WP_133849829.1">
    <property type="nucleotide sequence ID" value="NZ_SNXZ01000002.1"/>
</dbReference>
<sequence>MSDGAANGESPGPPPVRRVEPPVHVWVDLAKLFPRGPHEDYQNVPNGVNTQAEVPAMLSEWVRRADGAWLGKVTFAIYTRDDVWSVTTTQYCPAHCLKQKGRRERTRLDDTRLDGTPVDRDLR</sequence>
<reference evidence="2 3" key="1">
    <citation type="submission" date="2019-03" db="EMBL/GenBank/DDBJ databases">
        <title>Genomic Encyclopedia of Type Strains, Phase IV (KMG-IV): sequencing the most valuable type-strain genomes for metagenomic binning, comparative biology and taxonomic classification.</title>
        <authorList>
            <person name="Goeker M."/>
        </authorList>
    </citation>
    <scope>NUCLEOTIDE SEQUENCE [LARGE SCALE GENOMIC DNA]</scope>
    <source>
        <strain evidence="2 3">DSM 45361</strain>
    </source>
</reference>
<proteinExistence type="predicted"/>
<dbReference type="OrthoDB" id="3556355at2"/>
<dbReference type="Proteomes" id="UP000295444">
    <property type="component" value="Unassembled WGS sequence"/>
</dbReference>
<organism evidence="2 3">
    <name type="scientific">Labedaea rhizosphaerae</name>
    <dbReference type="NCBI Taxonomy" id="598644"/>
    <lineage>
        <taxon>Bacteria</taxon>
        <taxon>Bacillati</taxon>
        <taxon>Actinomycetota</taxon>
        <taxon>Actinomycetes</taxon>
        <taxon>Pseudonocardiales</taxon>
        <taxon>Pseudonocardiaceae</taxon>
        <taxon>Labedaea</taxon>
    </lineage>
</organism>
<dbReference type="AlphaFoldDB" id="A0A4R6SI20"/>
<name>A0A4R6SI20_LABRH</name>